<organism evidence="1 2">
    <name type="scientific">Candidatus Lloydbacteria bacterium RIFCSPHIGHO2_01_FULL_49_22</name>
    <dbReference type="NCBI Taxonomy" id="1798658"/>
    <lineage>
        <taxon>Bacteria</taxon>
        <taxon>Candidatus Lloydiibacteriota</taxon>
    </lineage>
</organism>
<name>A0A1G2D078_9BACT</name>
<protein>
    <submittedName>
        <fullName evidence="1">Uncharacterized protein</fullName>
    </submittedName>
</protein>
<sequence length="60" mass="6857">MMFEMPIFTLAMVQESTKCSSYITASTLIKRMIDAGHVENVGKVGREKLYEFRSLVKVLK</sequence>
<dbReference type="AlphaFoldDB" id="A0A1G2D078"/>
<comment type="caution">
    <text evidence="1">The sequence shown here is derived from an EMBL/GenBank/DDBJ whole genome shotgun (WGS) entry which is preliminary data.</text>
</comment>
<dbReference type="EMBL" id="MHLI01000004">
    <property type="protein sequence ID" value="OGZ06301.1"/>
    <property type="molecule type" value="Genomic_DNA"/>
</dbReference>
<accession>A0A1G2D078</accession>
<evidence type="ECO:0000313" key="1">
    <source>
        <dbReference type="EMBL" id="OGZ06301.1"/>
    </source>
</evidence>
<gene>
    <name evidence="1" type="ORF">A2845_00665</name>
</gene>
<reference evidence="1 2" key="1">
    <citation type="journal article" date="2016" name="Nat. Commun.">
        <title>Thousands of microbial genomes shed light on interconnected biogeochemical processes in an aquifer system.</title>
        <authorList>
            <person name="Anantharaman K."/>
            <person name="Brown C.T."/>
            <person name="Hug L.A."/>
            <person name="Sharon I."/>
            <person name="Castelle C.J."/>
            <person name="Probst A.J."/>
            <person name="Thomas B.C."/>
            <person name="Singh A."/>
            <person name="Wilkins M.J."/>
            <person name="Karaoz U."/>
            <person name="Brodie E.L."/>
            <person name="Williams K.H."/>
            <person name="Hubbard S.S."/>
            <person name="Banfield J.F."/>
        </authorList>
    </citation>
    <scope>NUCLEOTIDE SEQUENCE [LARGE SCALE GENOMIC DNA]</scope>
</reference>
<proteinExistence type="predicted"/>
<evidence type="ECO:0000313" key="2">
    <source>
        <dbReference type="Proteomes" id="UP000177122"/>
    </source>
</evidence>
<dbReference type="Proteomes" id="UP000177122">
    <property type="component" value="Unassembled WGS sequence"/>
</dbReference>